<sequence>MQLWEKKKSTTETWLVDLVESGNGVIFPGCNAFRVLHERKKGRNRNTATGVAFEFDTNGSQKDIYVVKSKVTIIACGAMSTPTLLKGSGLWNTNIGKNLHLHPVVMAWGYFPNSNSSNDWLGKDKKSYEGGIMTVMSSVVARKDLVMVQSYKLHPYTQECSRL</sequence>
<evidence type="ECO:0000259" key="5">
    <source>
        <dbReference type="Pfam" id="PF00732"/>
    </source>
</evidence>
<keyword evidence="4" id="KW-0560">Oxidoreductase</keyword>
<name>A0A9Q0GPV6_9MAGN</name>
<dbReference type="EMBL" id="JAMYWD010000012">
    <property type="protein sequence ID" value="KAJ4951329.1"/>
    <property type="molecule type" value="Genomic_DNA"/>
</dbReference>
<dbReference type="SUPFAM" id="SSF51905">
    <property type="entry name" value="FAD/NAD(P)-binding domain"/>
    <property type="match status" value="1"/>
</dbReference>
<dbReference type="GO" id="GO:0016614">
    <property type="term" value="F:oxidoreductase activity, acting on CH-OH group of donors"/>
    <property type="evidence" value="ECO:0007669"/>
    <property type="project" value="InterPro"/>
</dbReference>
<reference evidence="6" key="1">
    <citation type="journal article" date="2023" name="Plant J.">
        <title>The genome of the king protea, Protea cynaroides.</title>
        <authorList>
            <person name="Chang J."/>
            <person name="Duong T.A."/>
            <person name="Schoeman C."/>
            <person name="Ma X."/>
            <person name="Roodt D."/>
            <person name="Barker N."/>
            <person name="Li Z."/>
            <person name="Van de Peer Y."/>
            <person name="Mizrachi E."/>
        </authorList>
    </citation>
    <scope>NUCLEOTIDE SEQUENCE</scope>
    <source>
        <tissue evidence="6">Young leaves</tissue>
    </source>
</reference>
<accession>A0A9Q0GPV6</accession>
<organism evidence="6 7">
    <name type="scientific">Protea cynaroides</name>
    <dbReference type="NCBI Taxonomy" id="273540"/>
    <lineage>
        <taxon>Eukaryota</taxon>
        <taxon>Viridiplantae</taxon>
        <taxon>Streptophyta</taxon>
        <taxon>Embryophyta</taxon>
        <taxon>Tracheophyta</taxon>
        <taxon>Spermatophyta</taxon>
        <taxon>Magnoliopsida</taxon>
        <taxon>Proteales</taxon>
        <taxon>Proteaceae</taxon>
        <taxon>Protea</taxon>
    </lineage>
</organism>
<evidence type="ECO:0000256" key="1">
    <source>
        <dbReference type="ARBA" id="ARBA00010790"/>
    </source>
</evidence>
<evidence type="ECO:0000256" key="4">
    <source>
        <dbReference type="ARBA" id="ARBA00023002"/>
    </source>
</evidence>
<dbReference type="InterPro" id="IPR000172">
    <property type="entry name" value="GMC_OxRdtase_N"/>
</dbReference>
<dbReference type="Proteomes" id="UP001141806">
    <property type="component" value="Unassembled WGS sequence"/>
</dbReference>
<keyword evidence="7" id="KW-1185">Reference proteome</keyword>
<dbReference type="PANTHER" id="PTHR46056:SF4">
    <property type="entry name" value="LONG-CHAIN-ALCOHOL OXIDASE FAO4A"/>
    <property type="match status" value="1"/>
</dbReference>
<evidence type="ECO:0000256" key="2">
    <source>
        <dbReference type="ARBA" id="ARBA00022630"/>
    </source>
</evidence>
<evidence type="ECO:0000313" key="6">
    <source>
        <dbReference type="EMBL" id="KAJ4951329.1"/>
    </source>
</evidence>
<dbReference type="Pfam" id="PF00732">
    <property type="entry name" value="GMC_oxred_N"/>
    <property type="match status" value="1"/>
</dbReference>
<gene>
    <name evidence="6" type="ORF">NE237_028161</name>
</gene>
<keyword evidence="2" id="KW-0285">Flavoprotein</keyword>
<dbReference type="OrthoDB" id="269227at2759"/>
<keyword evidence="3" id="KW-0274">FAD</keyword>
<comment type="similarity">
    <text evidence="1">Belongs to the GMC oxidoreductase family.</text>
</comment>
<protein>
    <recommendedName>
        <fullName evidence="5">Glucose-methanol-choline oxidoreductase N-terminal domain-containing protein</fullName>
    </recommendedName>
</protein>
<dbReference type="GO" id="GO:0050660">
    <property type="term" value="F:flavin adenine dinucleotide binding"/>
    <property type="evidence" value="ECO:0007669"/>
    <property type="project" value="InterPro"/>
</dbReference>
<feature type="domain" description="Glucose-methanol-choline oxidoreductase N-terminal" evidence="5">
    <location>
        <begin position="6"/>
        <end position="104"/>
    </location>
</feature>
<dbReference type="AlphaFoldDB" id="A0A9Q0GPV6"/>
<dbReference type="InterPro" id="IPR036188">
    <property type="entry name" value="FAD/NAD-bd_sf"/>
</dbReference>
<comment type="caution">
    <text evidence="6">The sequence shown here is derived from an EMBL/GenBank/DDBJ whole genome shotgun (WGS) entry which is preliminary data.</text>
</comment>
<dbReference type="Gene3D" id="3.50.50.60">
    <property type="entry name" value="FAD/NAD(P)-binding domain"/>
    <property type="match status" value="1"/>
</dbReference>
<proteinExistence type="inferred from homology"/>
<evidence type="ECO:0000313" key="7">
    <source>
        <dbReference type="Proteomes" id="UP001141806"/>
    </source>
</evidence>
<evidence type="ECO:0000256" key="3">
    <source>
        <dbReference type="ARBA" id="ARBA00022827"/>
    </source>
</evidence>
<dbReference type="PANTHER" id="PTHR46056">
    <property type="entry name" value="LONG-CHAIN-ALCOHOL OXIDASE"/>
    <property type="match status" value="1"/>
</dbReference>